<keyword evidence="4" id="KW-0479">Metal-binding</keyword>
<comment type="subcellular location">
    <subcellularLocation>
        <location evidence="1">Membrane</location>
    </subcellularLocation>
</comment>
<dbReference type="InterPro" id="IPR029021">
    <property type="entry name" value="Prot-tyrosine_phosphatase-like"/>
</dbReference>
<keyword evidence="5 13" id="KW-0863">Zinc-finger</keyword>
<dbReference type="PROSITE" id="PS50178">
    <property type="entry name" value="ZF_FYVE"/>
    <property type="match status" value="1"/>
</dbReference>
<comment type="similarity">
    <text evidence="2">Belongs to the protein-tyrosine phosphatase family. Non-receptor class myotubularin subfamily.</text>
</comment>
<dbReference type="GO" id="GO:0008270">
    <property type="term" value="F:zinc ion binding"/>
    <property type="evidence" value="ECO:0007669"/>
    <property type="project" value="UniProtKB-KW"/>
</dbReference>
<feature type="compositionally biased region" description="Polar residues" evidence="14">
    <location>
        <begin position="653"/>
        <end position="686"/>
    </location>
</feature>
<feature type="binding site" evidence="12">
    <location>
        <begin position="327"/>
        <end position="328"/>
    </location>
    <ligand>
        <name>substrate</name>
    </ligand>
</feature>
<evidence type="ECO:0000256" key="6">
    <source>
        <dbReference type="ARBA" id="ARBA00022801"/>
    </source>
</evidence>
<evidence type="ECO:0000256" key="14">
    <source>
        <dbReference type="SAM" id="MobiDB-lite"/>
    </source>
</evidence>
<dbReference type="GO" id="GO:0005737">
    <property type="term" value="C:cytoplasm"/>
    <property type="evidence" value="ECO:0007669"/>
    <property type="project" value="TreeGrafter"/>
</dbReference>
<feature type="domain" description="Myotubularin phosphatase" evidence="16">
    <location>
        <begin position="166"/>
        <end position="552"/>
    </location>
</feature>
<dbReference type="GO" id="GO:0019903">
    <property type="term" value="F:protein phosphatase binding"/>
    <property type="evidence" value="ECO:0007669"/>
    <property type="project" value="TreeGrafter"/>
</dbReference>
<feature type="domain" description="FYVE-type" evidence="15">
    <location>
        <begin position="859"/>
        <end position="921"/>
    </location>
</feature>
<evidence type="ECO:0000256" key="7">
    <source>
        <dbReference type="ARBA" id="ARBA00022833"/>
    </source>
</evidence>
<dbReference type="PANTHER" id="PTHR10807">
    <property type="entry name" value="MYOTUBULARIN-RELATED"/>
    <property type="match status" value="1"/>
</dbReference>
<keyword evidence="6" id="KW-0378">Hydrolase</keyword>
<dbReference type="SUPFAM" id="SSF57903">
    <property type="entry name" value="FYVE/PHD zinc finger"/>
    <property type="match status" value="1"/>
</dbReference>
<dbReference type="Gene3D" id="3.30.40.10">
    <property type="entry name" value="Zinc/RING finger domain, C3HC4 (zinc finger)"/>
    <property type="match status" value="1"/>
</dbReference>
<dbReference type="InterPro" id="IPR017455">
    <property type="entry name" value="Znf_FYVE-rel"/>
</dbReference>
<dbReference type="SMART" id="SM00404">
    <property type="entry name" value="PTPc_motif"/>
    <property type="match status" value="1"/>
</dbReference>
<proteinExistence type="inferred from homology"/>
<dbReference type="InterPro" id="IPR036392">
    <property type="entry name" value="PLAT/LH2_dom_sf"/>
</dbReference>
<feature type="compositionally biased region" description="Low complexity" evidence="14">
    <location>
        <begin position="588"/>
        <end position="604"/>
    </location>
</feature>
<dbReference type="Pfam" id="PF01363">
    <property type="entry name" value="FYVE"/>
    <property type="match status" value="1"/>
</dbReference>
<feature type="binding site" evidence="12">
    <location>
        <begin position="302"/>
        <end position="305"/>
    </location>
    <ligand>
        <name>substrate</name>
    </ligand>
</feature>
<dbReference type="PANTHER" id="PTHR10807:SF75">
    <property type="entry name" value="PHOSPHATIDYLINOSITOL-3-PHOSPHATE PHOSPHATASE"/>
    <property type="match status" value="1"/>
</dbReference>
<feature type="region of interest" description="Disordered" evidence="14">
    <location>
        <begin position="587"/>
        <end position="686"/>
    </location>
</feature>
<evidence type="ECO:0000259" key="16">
    <source>
        <dbReference type="PROSITE" id="PS51339"/>
    </source>
</evidence>
<evidence type="ECO:0000256" key="12">
    <source>
        <dbReference type="PIRSR" id="PIRSR630564-2"/>
    </source>
</evidence>
<evidence type="ECO:0000256" key="13">
    <source>
        <dbReference type="PROSITE-ProRule" id="PRU00091"/>
    </source>
</evidence>
<evidence type="ECO:0000256" key="4">
    <source>
        <dbReference type="ARBA" id="ARBA00022723"/>
    </source>
</evidence>
<evidence type="ECO:0000256" key="5">
    <source>
        <dbReference type="ARBA" id="ARBA00022771"/>
    </source>
</evidence>
<name>A0A813ZZJ8_ADIRI</name>
<gene>
    <name evidence="17" type="ORF">XAT740_LOCUS8302</name>
</gene>
<dbReference type="SUPFAM" id="SSF49723">
    <property type="entry name" value="Lipase/lipooxygenase domain (PLAT/LH2 domain)"/>
    <property type="match status" value="2"/>
</dbReference>
<dbReference type="SUPFAM" id="SSF52799">
    <property type="entry name" value="(Phosphotyrosine protein) phosphatases II"/>
    <property type="match status" value="1"/>
</dbReference>
<dbReference type="GO" id="GO:0046856">
    <property type="term" value="P:phosphatidylinositol dephosphorylation"/>
    <property type="evidence" value="ECO:0007669"/>
    <property type="project" value="TreeGrafter"/>
</dbReference>
<evidence type="ECO:0000256" key="3">
    <source>
        <dbReference type="ARBA" id="ARBA00012903"/>
    </source>
</evidence>
<reference evidence="17" key="1">
    <citation type="submission" date="2021-02" db="EMBL/GenBank/DDBJ databases">
        <authorList>
            <person name="Nowell W R."/>
        </authorList>
    </citation>
    <scope>NUCLEOTIDE SEQUENCE</scope>
</reference>
<dbReference type="Pfam" id="PF06602">
    <property type="entry name" value="Myotub-related"/>
    <property type="match status" value="1"/>
</dbReference>
<dbReference type="InterPro" id="IPR016130">
    <property type="entry name" value="Tyr_Pase_AS"/>
</dbReference>
<evidence type="ECO:0000313" key="17">
    <source>
        <dbReference type="EMBL" id="CAF0906485.1"/>
    </source>
</evidence>
<evidence type="ECO:0000256" key="8">
    <source>
        <dbReference type="ARBA" id="ARBA00023098"/>
    </source>
</evidence>
<comment type="caution">
    <text evidence="17">The sequence shown here is derived from an EMBL/GenBank/DDBJ whole genome shotgun (WGS) entry which is preliminary data.</text>
</comment>
<organism evidence="17 18">
    <name type="scientific">Adineta ricciae</name>
    <name type="common">Rotifer</name>
    <dbReference type="NCBI Taxonomy" id="249248"/>
    <lineage>
        <taxon>Eukaryota</taxon>
        <taxon>Metazoa</taxon>
        <taxon>Spiralia</taxon>
        <taxon>Gnathifera</taxon>
        <taxon>Rotifera</taxon>
        <taxon>Eurotatoria</taxon>
        <taxon>Bdelloidea</taxon>
        <taxon>Adinetida</taxon>
        <taxon>Adinetidae</taxon>
        <taxon>Adineta</taxon>
    </lineage>
</organism>
<dbReference type="EMBL" id="CAJNOR010000412">
    <property type="protein sequence ID" value="CAF0906485.1"/>
    <property type="molecule type" value="Genomic_DNA"/>
</dbReference>
<dbReference type="GO" id="GO:0052629">
    <property type="term" value="F:phosphatidylinositol-3,5-bisphosphate 3-phosphatase activity"/>
    <property type="evidence" value="ECO:0007669"/>
    <property type="project" value="UniProtKB-EC"/>
</dbReference>
<feature type="region of interest" description="Disordered" evidence="14">
    <location>
        <begin position="944"/>
        <end position="973"/>
    </location>
</feature>
<dbReference type="GO" id="GO:0016020">
    <property type="term" value="C:membrane"/>
    <property type="evidence" value="ECO:0007669"/>
    <property type="project" value="UniProtKB-SubCell"/>
</dbReference>
<dbReference type="Gene3D" id="2.60.60.20">
    <property type="entry name" value="PLAT/LH2 domain"/>
    <property type="match status" value="3"/>
</dbReference>
<evidence type="ECO:0000256" key="1">
    <source>
        <dbReference type="ARBA" id="ARBA00004370"/>
    </source>
</evidence>
<evidence type="ECO:0000313" key="18">
    <source>
        <dbReference type="Proteomes" id="UP000663828"/>
    </source>
</evidence>
<dbReference type="SMART" id="SM00064">
    <property type="entry name" value="FYVE"/>
    <property type="match status" value="1"/>
</dbReference>
<dbReference type="InterPro" id="IPR001024">
    <property type="entry name" value="PLAT/LH2_dom"/>
</dbReference>
<dbReference type="GO" id="GO:0010506">
    <property type="term" value="P:regulation of autophagy"/>
    <property type="evidence" value="ECO:0007669"/>
    <property type="project" value="TreeGrafter"/>
</dbReference>
<keyword evidence="7" id="KW-0862">Zinc</keyword>
<dbReference type="InterPro" id="IPR011011">
    <property type="entry name" value="Znf_FYVE_PHD"/>
</dbReference>
<dbReference type="PROSITE" id="PS00383">
    <property type="entry name" value="TYR_PHOSPHATASE_1"/>
    <property type="match status" value="1"/>
</dbReference>
<feature type="compositionally biased region" description="Polar residues" evidence="14">
    <location>
        <begin position="626"/>
        <end position="637"/>
    </location>
</feature>
<dbReference type="Pfam" id="PF01477">
    <property type="entry name" value="PLAT"/>
    <property type="match status" value="1"/>
</dbReference>
<keyword evidence="9" id="KW-0472">Membrane</keyword>
<keyword evidence="18" id="KW-1185">Reference proteome</keyword>
<dbReference type="CDD" id="cd14533">
    <property type="entry name" value="PTP-MTMR3-like"/>
    <property type="match status" value="1"/>
</dbReference>
<dbReference type="InterPro" id="IPR000306">
    <property type="entry name" value="Znf_FYVE"/>
</dbReference>
<dbReference type="Proteomes" id="UP000663828">
    <property type="component" value="Unassembled WGS sequence"/>
</dbReference>
<evidence type="ECO:0000256" key="9">
    <source>
        <dbReference type="ARBA" id="ARBA00023136"/>
    </source>
</evidence>
<evidence type="ECO:0000256" key="10">
    <source>
        <dbReference type="ARBA" id="ARBA00032571"/>
    </source>
</evidence>
<dbReference type="InterPro" id="IPR010569">
    <property type="entry name" value="Myotubularin-like_Pase_dom"/>
</dbReference>
<dbReference type="InterPro" id="IPR003595">
    <property type="entry name" value="Tyr_Pase_cat"/>
</dbReference>
<dbReference type="EC" id="3.1.3.95" evidence="3"/>
<accession>A0A813ZZJ8</accession>
<keyword evidence="8" id="KW-0443">Lipid metabolism</keyword>
<protein>
    <recommendedName>
        <fullName evidence="3">phosphatidylinositol-3,5-bisphosphate 3-phosphatase</fullName>
        <ecNumber evidence="3">3.1.3.95</ecNumber>
    </recommendedName>
    <alternativeName>
        <fullName evidence="10">Phosphatidylinositol-3,5-bisphosphate 3-phosphatase</fullName>
    </alternativeName>
</protein>
<dbReference type="InterPro" id="IPR013083">
    <property type="entry name" value="Znf_RING/FYVE/PHD"/>
</dbReference>
<feature type="active site" description="Phosphocysteine intermediate" evidence="11">
    <location>
        <position position="389"/>
    </location>
</feature>
<evidence type="ECO:0000256" key="11">
    <source>
        <dbReference type="PIRSR" id="PIRSR630564-1"/>
    </source>
</evidence>
<feature type="compositionally biased region" description="Low complexity" evidence="14">
    <location>
        <begin position="612"/>
        <end position="625"/>
    </location>
</feature>
<dbReference type="PROSITE" id="PS51339">
    <property type="entry name" value="PPASE_MYOTUBULARIN"/>
    <property type="match status" value="1"/>
</dbReference>
<evidence type="ECO:0000259" key="15">
    <source>
        <dbReference type="PROSITE" id="PS50178"/>
    </source>
</evidence>
<dbReference type="InterPro" id="IPR030564">
    <property type="entry name" value="Myotubularin"/>
</dbReference>
<feature type="binding site" evidence="12">
    <location>
        <begin position="389"/>
        <end position="395"/>
    </location>
    <ligand>
        <name>substrate</name>
    </ligand>
</feature>
<feature type="compositionally biased region" description="Polar residues" evidence="14">
    <location>
        <begin position="948"/>
        <end position="965"/>
    </location>
</feature>
<dbReference type="GO" id="GO:0004438">
    <property type="term" value="F:phosphatidylinositol-3-phosphate phosphatase activity"/>
    <property type="evidence" value="ECO:0007669"/>
    <property type="project" value="TreeGrafter"/>
</dbReference>
<sequence>MVVGIPSSVTIVEEEDIHVCELSSSIPESLPVLPMTNELPVDQNLSITEYPFEFLSGEQFIGYGMDLTDAGIYLTSYRLFIFSNQTSTHCSFINCPIRLIESIEIKDNIYLYFQCKDIRSFRLIFFTADKCSYWLRKLNETISSLICLNDLFAIKYALSLSKPIETITRDYFQEEFRRLQLDVAPWRTTEINQDYKLSPTYPNICVVPEVITDDEVHEVAKFRSNRRFPTVVWRHCNGAVIARTSQPEIGWLFWRSKEDEKMIQMIINACKTPMSTDSFSAEIHSKRLLILDARSYAAALANRAKGGGFEHPPYYTDCDVQFMNLPNIHVIRKSAQMLRVAVANAAQGENWLSQLESSRWLHNLSALINVASFVVATVDKNARPVLVHCSDGWDRTPQITTLAKIMLDSYYRTIEGFQMLVQSEWIAFGHKFADRCGHGNGSTDPNERSPVFLQWLDCVFQLFTQHRTAFEFNEMFLLKLAHHTYTCLYGTFLCNTDCERSSSKLETRTLSVWSLFNSNSKQFINHLFDKTKKDILYPSSSVRDLTIWSNLYLRDIRHTPVGAFEHSSTLIPARIRSYEDLTTSITNNLHRSSSDPSLSNSLHNEPSLIARPTPVSPSSQQQSQPNRLQNSTSTNSLFGPPHHLGTLNDGSHHSVTNPCNTNQTSILIPTSPDSRTKQQSFLTDDSSPDITQLALSFQRFPLNVNSVDNILRTMSRQRRHTNSTSSTASSLSEAWSLTRINSSDSSQAQRAVQPMSTNKVLKLVRKRIDVDGLTKIPDQVTTRMVQKERAYQQQIENLHEQIRRMQRFVYALININNNQNIPPRMETISQSNVNSIESSSCSSWQKIDSDTSVTRWMPDFNVQTCYGCHVKFQQWPISRKHHCRKCGNVFCSSCSNYCKSIPSMNLSHSVRVCRDCFLTLDDNPSTATSNSTAIESTRTAAPMPIQTGCRQSNGTPNGSFNSPGGQKTHHGDPGDYITAVIKGVEKQTEKLPLGKSQSYQKAFKENQTDLFLLLSDTHVGKITQVEFYVDSNSKVKEWKCSHIVIIDGIHVYRDIAPIHSLSSSTDSPSVIDVIEPHSDSQEGVYYAFIKTGQDPCGKGCYPKLSLFGDKEKHTEFNMKLPYRALSPSTNNPMALEKHQFDIFQWQDDNIGNIERIQLQLFPENGRTKCQWPVEWILVVHHGYSFTGRIMLNRMVKSDRYISINLERLTFASTVESGDSYIDPKQSNEPISALNIWNKQSNATTDDTGRYYVILRNYEGTSGNVYIDFHGDRLSSCGEQQLWKCENYPGHPFGSQHTDLFHLKALEVGHLRSISLRLDQTDKEHSLTLDSIYIVHNSFVYEFNVHHIILNKQQAKKEFFPVIHDTLSEDKVCYYVATHTADKILSGTNASFQVVVVGSDGMFGPIELKESLTNGTDPFERECIDLFRIEEKDIGEPKSISITLETKGLISNLFSDGKCERIMLIKNGKYNSQWQLVGNLKMKETKIISCPAHQRQSLKDPIPMPDMPTETSLVKTTTESVPFNPTNQTRSSETKLAIEKTYKSAPTIDYRNDAVMVQIEEHQKRHTFAPSLQQAEQNYRELRRLLKKMNGSISNETKVPTVRKQKI</sequence>
<evidence type="ECO:0000256" key="2">
    <source>
        <dbReference type="ARBA" id="ARBA00007471"/>
    </source>
</evidence>